<dbReference type="AlphaFoldDB" id="A0A6J7IUG3"/>
<dbReference type="InterPro" id="IPR011545">
    <property type="entry name" value="DEAD/DEAH_box_helicase_dom"/>
</dbReference>
<dbReference type="InterPro" id="IPR001650">
    <property type="entry name" value="Helicase_C-like"/>
</dbReference>
<organism evidence="5">
    <name type="scientific">freshwater metagenome</name>
    <dbReference type="NCBI Taxonomy" id="449393"/>
    <lineage>
        <taxon>unclassified sequences</taxon>
        <taxon>metagenomes</taxon>
        <taxon>ecological metagenomes</taxon>
    </lineage>
</organism>
<dbReference type="InterPro" id="IPR014001">
    <property type="entry name" value="Helicase_ATP-bd"/>
</dbReference>
<dbReference type="SUPFAM" id="SSF52540">
    <property type="entry name" value="P-loop containing nucleoside triphosphate hydrolases"/>
    <property type="match status" value="1"/>
</dbReference>
<dbReference type="GO" id="GO:0005524">
    <property type="term" value="F:ATP binding"/>
    <property type="evidence" value="ECO:0007669"/>
    <property type="project" value="UniProtKB-KW"/>
</dbReference>
<dbReference type="GO" id="GO:0016887">
    <property type="term" value="F:ATP hydrolysis activity"/>
    <property type="evidence" value="ECO:0007669"/>
    <property type="project" value="TreeGrafter"/>
</dbReference>
<dbReference type="PROSITE" id="PS51194">
    <property type="entry name" value="HELICASE_CTER"/>
    <property type="match status" value="1"/>
</dbReference>
<feature type="domain" description="Helicase C-terminal" evidence="4">
    <location>
        <begin position="234"/>
        <end position="392"/>
    </location>
</feature>
<evidence type="ECO:0000259" key="4">
    <source>
        <dbReference type="PROSITE" id="PS51194"/>
    </source>
</evidence>
<evidence type="ECO:0000259" key="3">
    <source>
        <dbReference type="PROSITE" id="PS51192"/>
    </source>
</evidence>
<proteinExistence type="predicted"/>
<dbReference type="Pfam" id="PF00271">
    <property type="entry name" value="Helicase_C"/>
    <property type="match status" value="1"/>
</dbReference>
<protein>
    <submittedName>
        <fullName evidence="5">Unannotated protein</fullName>
    </submittedName>
</protein>
<keyword evidence="2" id="KW-0067">ATP-binding</keyword>
<accession>A0A6J7IUG3</accession>
<evidence type="ECO:0000313" key="5">
    <source>
        <dbReference type="EMBL" id="CAB4934391.1"/>
    </source>
</evidence>
<dbReference type="InterPro" id="IPR052511">
    <property type="entry name" value="ATP-dep_Helicase"/>
</dbReference>
<name>A0A6J7IUG3_9ZZZZ</name>
<keyword evidence="1" id="KW-0547">Nucleotide-binding</keyword>
<evidence type="ECO:0000256" key="1">
    <source>
        <dbReference type="ARBA" id="ARBA00022741"/>
    </source>
</evidence>
<gene>
    <name evidence="5" type="ORF">UFOPK3773_00441</name>
</gene>
<dbReference type="GO" id="GO:0003677">
    <property type="term" value="F:DNA binding"/>
    <property type="evidence" value="ECO:0007669"/>
    <property type="project" value="TreeGrafter"/>
</dbReference>
<dbReference type="EMBL" id="CAFBNF010000029">
    <property type="protein sequence ID" value="CAB4934391.1"/>
    <property type="molecule type" value="Genomic_DNA"/>
</dbReference>
<dbReference type="PANTHER" id="PTHR47962">
    <property type="entry name" value="ATP-DEPENDENT HELICASE LHR-RELATED-RELATED"/>
    <property type="match status" value="1"/>
</dbReference>
<dbReference type="PANTHER" id="PTHR47962:SF5">
    <property type="entry name" value="ATP-DEPENDENT HELICASE LHR-RELATED"/>
    <property type="match status" value="1"/>
</dbReference>
<dbReference type="PROSITE" id="PS51192">
    <property type="entry name" value="HELICASE_ATP_BIND_1"/>
    <property type="match status" value="1"/>
</dbReference>
<dbReference type="SMART" id="SM00487">
    <property type="entry name" value="DEXDc"/>
    <property type="match status" value="1"/>
</dbReference>
<dbReference type="SMART" id="SM00490">
    <property type="entry name" value="HELICc"/>
    <property type="match status" value="1"/>
</dbReference>
<dbReference type="Pfam" id="PF00270">
    <property type="entry name" value="DEAD"/>
    <property type="match status" value="1"/>
</dbReference>
<reference evidence="5" key="1">
    <citation type="submission" date="2020-05" db="EMBL/GenBank/DDBJ databases">
        <authorList>
            <person name="Chiriac C."/>
            <person name="Salcher M."/>
            <person name="Ghai R."/>
            <person name="Kavagutti S V."/>
        </authorList>
    </citation>
    <scope>NUCLEOTIDE SEQUENCE</scope>
</reference>
<feature type="domain" description="Helicase ATP-binding" evidence="3">
    <location>
        <begin position="30"/>
        <end position="209"/>
    </location>
</feature>
<sequence>MTTGLTPALEYHVVNSLGWTDLRPLQREAVEPVRRGDDCLLLAPTAGGKTEAATFPLLSEMADGEWRGLSVLYLTPLRALLNNLHPRLSTYAQWMGRTVGLWHGDVGDGERRRMIADPPDILLTTPESLEAMLVSTRIDHRALLGGVRAVVVDELHSFAGDDRGWHLQGVLERVQHLASHRLQRIGLSATVGNPDELLHWLEGGTPALRSTVVNPDASAGAAMRPEITLDYVGTIPNAAMVISSLHRGEKRLVFCDSRATAETLASKLREHDVQTFVSHSSLGAEERRRSEAAFAEARDCVVVATSTLELGIDVGDLDRVIQIDAPRTVASFLQRLGRTGRRPGSSRNMLFLTVSDDALLRAAGLLGLWATGFVEPVQPPPSPRHIAAQQLLALALQEGRFGVGTWRQWWPGSELMQGADELLAWQLQEGYLSRDGDFAFIGPEAERAFGHRHFMDLLAVFTSEPQMQVLHGRRDLGWVSPMTLTARVPEGGPRVLLLGGRSWRVTNVDWRSRTVSVVEHDAGGRTRWQGSGPGMSLQLARSMRDVLLGDDPPVTLSQRAQAGLLRVREASVGQVDASGLTLRAEGAGSRWWTWAGTKANTSLVAALGALGVEAVADHASLLTTSAIGVAEVAGVAALLQSSEPPQPLISDDAMEGLKFSEALPPDVARSTLAERMTDVATARRVAGESLVLG</sequence>
<dbReference type="Gene3D" id="3.40.50.300">
    <property type="entry name" value="P-loop containing nucleotide triphosphate hydrolases"/>
    <property type="match status" value="2"/>
</dbReference>
<evidence type="ECO:0000256" key="2">
    <source>
        <dbReference type="ARBA" id="ARBA00022840"/>
    </source>
</evidence>
<dbReference type="InterPro" id="IPR027417">
    <property type="entry name" value="P-loop_NTPase"/>
</dbReference>